<dbReference type="Gene3D" id="1.25.40.10">
    <property type="entry name" value="Tetratricopeptide repeat domain"/>
    <property type="match status" value="2"/>
</dbReference>
<dbReference type="InterPro" id="IPR011990">
    <property type="entry name" value="TPR-like_helical_dom_sf"/>
</dbReference>
<sequence>MGLFSGRRRARAENALRQAELVAAGPAPWRAGREARRAVEHCTAVFGPGAEATARARTLVAGALRAAGKLDGAEAELRSALAVVAPDSASDGTLRGELAVVLELGGRAAEAEQEARRVLAAGHGTWETRQWLAIAVGSSGRHREAAELFAEAAGHALDLPGGGTHSCKLRSDRLAQLVFLGRFAEVDEQAVELRARAARLSGPAGLLVPVAVDNNRALGLVLRGRPEEAEPLLRKGLRTVAGRGRFAVVLQVNLSRALLARGRVAEAADAVAAARTLTGGVQVLPVHDRTALAHAEAAVLLARNELAGAERRARTALPHLAPAHHRALELRTLLGTAELRRGSGSDTLTAVLADWQTHFGPDHHGAAVARTALTAGG</sequence>
<organism evidence="1 2">
    <name type="scientific">Kitasatospora phosalacinea</name>
    <dbReference type="NCBI Taxonomy" id="2065"/>
    <lineage>
        <taxon>Bacteria</taxon>
        <taxon>Bacillati</taxon>
        <taxon>Actinomycetota</taxon>
        <taxon>Actinomycetes</taxon>
        <taxon>Kitasatosporales</taxon>
        <taxon>Streptomycetaceae</taxon>
        <taxon>Kitasatospora</taxon>
    </lineage>
</organism>
<dbReference type="EMBL" id="BSSA01000039">
    <property type="protein sequence ID" value="GLW74779.1"/>
    <property type="molecule type" value="Genomic_DNA"/>
</dbReference>
<comment type="caution">
    <text evidence="1">The sequence shown here is derived from an EMBL/GenBank/DDBJ whole genome shotgun (WGS) entry which is preliminary data.</text>
</comment>
<evidence type="ECO:0000313" key="2">
    <source>
        <dbReference type="Proteomes" id="UP001165041"/>
    </source>
</evidence>
<dbReference type="SUPFAM" id="SSF48452">
    <property type="entry name" value="TPR-like"/>
    <property type="match status" value="1"/>
</dbReference>
<evidence type="ECO:0008006" key="3">
    <source>
        <dbReference type="Google" id="ProtNLM"/>
    </source>
</evidence>
<name>A0A9W6V3U8_9ACTN</name>
<gene>
    <name evidence="1" type="ORF">Kpho02_70760</name>
</gene>
<dbReference type="RefSeq" id="WP_285740339.1">
    <property type="nucleotide sequence ID" value="NZ_BSSA01000039.1"/>
</dbReference>
<accession>A0A9W6V3U8</accession>
<evidence type="ECO:0000313" key="1">
    <source>
        <dbReference type="EMBL" id="GLW74779.1"/>
    </source>
</evidence>
<protein>
    <recommendedName>
        <fullName evidence="3">Tetratricopeptide repeat protein</fullName>
    </recommendedName>
</protein>
<reference evidence="1" key="1">
    <citation type="submission" date="2023-02" db="EMBL/GenBank/DDBJ databases">
        <title>Kitasatospora phosalacinea NBRC 14627.</title>
        <authorList>
            <person name="Ichikawa N."/>
            <person name="Sato H."/>
            <person name="Tonouchi N."/>
        </authorList>
    </citation>
    <scope>NUCLEOTIDE SEQUENCE</scope>
    <source>
        <strain evidence="1">NBRC 14627</strain>
    </source>
</reference>
<proteinExistence type="predicted"/>
<dbReference type="Proteomes" id="UP001165041">
    <property type="component" value="Unassembled WGS sequence"/>
</dbReference>
<dbReference type="AlphaFoldDB" id="A0A9W6V3U8"/>